<protein>
    <submittedName>
        <fullName evidence="1">Uncharacterized protein</fullName>
    </submittedName>
</protein>
<evidence type="ECO:0000313" key="1">
    <source>
        <dbReference type="EMBL" id="OAY37542.1"/>
    </source>
</evidence>
<name>A0A2C9V0B3_MANES</name>
<reference evidence="1" key="1">
    <citation type="submission" date="2016-02" db="EMBL/GenBank/DDBJ databases">
        <title>WGS assembly of Manihot esculenta.</title>
        <authorList>
            <person name="Bredeson J.V."/>
            <person name="Prochnik S.E."/>
            <person name="Lyons J.B."/>
            <person name="Schmutz J."/>
            <person name="Grimwood J."/>
            <person name="Vrebalov J."/>
            <person name="Bart R.S."/>
            <person name="Amuge T."/>
            <person name="Ferguson M.E."/>
            <person name="Green R."/>
            <person name="Putnam N."/>
            <person name="Stites J."/>
            <person name="Rounsley S."/>
            <person name="Rokhsar D.S."/>
        </authorList>
    </citation>
    <scope>NUCLEOTIDE SEQUENCE [LARGE SCALE GENOMIC DNA]</scope>
    <source>
        <tissue evidence="1">Leaf</tissue>
    </source>
</reference>
<sequence>MITINKRDFRIFCCIKLDSVCLKSLGSERIRIIVE</sequence>
<organism evidence="1">
    <name type="scientific">Manihot esculenta</name>
    <name type="common">Cassava</name>
    <name type="synonym">Jatropha manihot</name>
    <dbReference type="NCBI Taxonomy" id="3983"/>
    <lineage>
        <taxon>Eukaryota</taxon>
        <taxon>Viridiplantae</taxon>
        <taxon>Streptophyta</taxon>
        <taxon>Embryophyta</taxon>
        <taxon>Tracheophyta</taxon>
        <taxon>Spermatophyta</taxon>
        <taxon>Magnoliopsida</taxon>
        <taxon>eudicotyledons</taxon>
        <taxon>Gunneridae</taxon>
        <taxon>Pentapetalae</taxon>
        <taxon>rosids</taxon>
        <taxon>fabids</taxon>
        <taxon>Malpighiales</taxon>
        <taxon>Euphorbiaceae</taxon>
        <taxon>Crotonoideae</taxon>
        <taxon>Manihoteae</taxon>
        <taxon>Manihot</taxon>
    </lineage>
</organism>
<accession>A0A2C9V0B3</accession>
<dbReference type="AlphaFoldDB" id="A0A2C9V0B3"/>
<gene>
    <name evidence="1" type="ORF">MANES_11G109800</name>
</gene>
<proteinExistence type="predicted"/>
<dbReference type="EMBL" id="CM004397">
    <property type="protein sequence ID" value="OAY37542.1"/>
    <property type="molecule type" value="Genomic_DNA"/>
</dbReference>